<name>A0ABU1XX80_9GAMM</name>
<sequence length="332" mass="34627">MGKNATGALTRFTGFTQSAFGAVPDPAAGEVLYLSTLAFGGEPNLEPDPTLGSGYRGEQKGDEGRFDPTGTATAIIGTSIGFWLKHLIGAPVTTGAAGAYTHTFAVGNGAQAIPPALLIERDFGDRIAGTGRIARDQDVRIGSAAFAFTTGGPHQTVNYNLVGARKVALPALPLDDTPEDYGHKAFVLSGLTLVLDEGATEVCVETLNINWDNDLDTDLFCLNDGGQRHDLPEGQVRISGDGVAQFDTAALLLKAQADQSLALRIRMRRGSGAGTVGNEELTLNVPLSALVAPVPGVTGPRGLKQAFSFRAYRPENGEVGVTAVLKSPRAVI</sequence>
<organism evidence="2 3">
    <name type="scientific">Luteimonas terrae</name>
    <dbReference type="NCBI Taxonomy" id="1530191"/>
    <lineage>
        <taxon>Bacteria</taxon>
        <taxon>Pseudomonadati</taxon>
        <taxon>Pseudomonadota</taxon>
        <taxon>Gammaproteobacteria</taxon>
        <taxon>Lysobacterales</taxon>
        <taxon>Lysobacteraceae</taxon>
        <taxon>Luteimonas</taxon>
    </lineage>
</organism>
<dbReference type="InterPro" id="IPR044000">
    <property type="entry name" value="Phage_tube_2"/>
</dbReference>
<dbReference type="Proteomes" id="UP001256588">
    <property type="component" value="Unassembled WGS sequence"/>
</dbReference>
<reference evidence="2 3" key="1">
    <citation type="submission" date="2023-07" db="EMBL/GenBank/DDBJ databases">
        <title>Sorghum-associated microbial communities from plants grown in Nebraska, USA.</title>
        <authorList>
            <person name="Schachtman D."/>
        </authorList>
    </citation>
    <scope>NUCLEOTIDE SEQUENCE [LARGE SCALE GENOMIC DNA]</scope>
    <source>
        <strain evidence="2 3">4099</strain>
    </source>
</reference>
<comment type="caution">
    <text evidence="2">The sequence shown here is derived from an EMBL/GenBank/DDBJ whole genome shotgun (WGS) entry which is preliminary data.</text>
</comment>
<dbReference type="Pfam" id="PF18906">
    <property type="entry name" value="Phage_tube_2"/>
    <property type="match status" value="1"/>
</dbReference>
<keyword evidence="3" id="KW-1185">Reference proteome</keyword>
<evidence type="ECO:0000256" key="1">
    <source>
        <dbReference type="SAM" id="MobiDB-lite"/>
    </source>
</evidence>
<accession>A0ABU1XX80</accession>
<protein>
    <submittedName>
        <fullName evidence="2">Uncharacterized protein</fullName>
    </submittedName>
</protein>
<dbReference type="EMBL" id="JAVDWO010000007">
    <property type="protein sequence ID" value="MDR7193351.1"/>
    <property type="molecule type" value="Genomic_DNA"/>
</dbReference>
<gene>
    <name evidence="2" type="ORF">J2W68_002085</name>
</gene>
<proteinExistence type="predicted"/>
<feature type="region of interest" description="Disordered" evidence="1">
    <location>
        <begin position="44"/>
        <end position="66"/>
    </location>
</feature>
<dbReference type="RefSeq" id="WP_310235451.1">
    <property type="nucleotide sequence ID" value="NZ_JAVDWO010000007.1"/>
</dbReference>
<evidence type="ECO:0000313" key="2">
    <source>
        <dbReference type="EMBL" id="MDR7193351.1"/>
    </source>
</evidence>
<feature type="compositionally biased region" description="Basic and acidic residues" evidence="1">
    <location>
        <begin position="57"/>
        <end position="66"/>
    </location>
</feature>
<evidence type="ECO:0000313" key="3">
    <source>
        <dbReference type="Proteomes" id="UP001256588"/>
    </source>
</evidence>